<reference evidence="1 2" key="1">
    <citation type="submission" date="2024-05" db="EMBL/GenBank/DDBJ databases">
        <title>Culex pipiens pipiens assembly and annotation.</title>
        <authorList>
            <person name="Alout H."/>
            <person name="Durand T."/>
        </authorList>
    </citation>
    <scope>NUCLEOTIDE SEQUENCE [LARGE SCALE GENOMIC DNA]</scope>
    <source>
        <strain evidence="1">HA-2024</strain>
        <tissue evidence="1">Whole body</tissue>
    </source>
</reference>
<evidence type="ECO:0000313" key="1">
    <source>
        <dbReference type="EMBL" id="KAL1375789.1"/>
    </source>
</evidence>
<gene>
    <name evidence="1" type="ORF">pipiens_017281</name>
</gene>
<feature type="non-terminal residue" evidence="1">
    <location>
        <position position="1"/>
    </location>
</feature>
<sequence>QHHLKDIAAQPNRDFRNVTLIGRFARWGSGQLQFTSIGFGNLWSYRFTLLGKYHGIDDRRWNLR</sequence>
<accession>A0ABD1CIH6</accession>
<dbReference type="AlphaFoldDB" id="A0ABD1CIH6"/>
<protein>
    <submittedName>
        <fullName evidence="1">Uncharacterized protein</fullName>
    </submittedName>
</protein>
<dbReference type="Proteomes" id="UP001562425">
    <property type="component" value="Unassembled WGS sequence"/>
</dbReference>
<keyword evidence="2" id="KW-1185">Reference proteome</keyword>
<proteinExistence type="predicted"/>
<comment type="caution">
    <text evidence="1">The sequence shown here is derived from an EMBL/GenBank/DDBJ whole genome shotgun (WGS) entry which is preliminary data.</text>
</comment>
<organism evidence="1 2">
    <name type="scientific">Culex pipiens pipiens</name>
    <name type="common">Northern house mosquito</name>
    <dbReference type="NCBI Taxonomy" id="38569"/>
    <lineage>
        <taxon>Eukaryota</taxon>
        <taxon>Metazoa</taxon>
        <taxon>Ecdysozoa</taxon>
        <taxon>Arthropoda</taxon>
        <taxon>Hexapoda</taxon>
        <taxon>Insecta</taxon>
        <taxon>Pterygota</taxon>
        <taxon>Neoptera</taxon>
        <taxon>Endopterygota</taxon>
        <taxon>Diptera</taxon>
        <taxon>Nematocera</taxon>
        <taxon>Culicoidea</taxon>
        <taxon>Culicidae</taxon>
        <taxon>Culicinae</taxon>
        <taxon>Culicini</taxon>
        <taxon>Culex</taxon>
        <taxon>Culex</taxon>
    </lineage>
</organism>
<dbReference type="EMBL" id="JBEHCU010012205">
    <property type="protein sequence ID" value="KAL1375789.1"/>
    <property type="molecule type" value="Genomic_DNA"/>
</dbReference>
<evidence type="ECO:0000313" key="2">
    <source>
        <dbReference type="Proteomes" id="UP001562425"/>
    </source>
</evidence>
<name>A0ABD1CIH6_CULPP</name>